<evidence type="ECO:0000313" key="7">
    <source>
        <dbReference type="EMBL" id="MYM81540.1"/>
    </source>
</evidence>
<evidence type="ECO:0000256" key="5">
    <source>
        <dbReference type="ARBA" id="ARBA00023284"/>
    </source>
</evidence>
<dbReference type="RefSeq" id="WP_161018734.1">
    <property type="nucleotide sequence ID" value="NZ_WWCP01000004.1"/>
</dbReference>
<dbReference type="PANTHER" id="PTHR46679">
    <property type="match status" value="1"/>
</dbReference>
<dbReference type="PROSITE" id="PS51354">
    <property type="entry name" value="GLUTAREDOXIN_2"/>
    <property type="match status" value="1"/>
</dbReference>
<reference evidence="7 8" key="1">
    <citation type="submission" date="2019-12" db="EMBL/GenBank/DDBJ databases">
        <title>Novel species isolated from a subtropical stream in China.</title>
        <authorList>
            <person name="Lu H."/>
        </authorList>
    </citation>
    <scope>NUCLEOTIDE SEQUENCE [LARGE SCALE GENOMIC DNA]</scope>
    <source>
        <strain evidence="7 8">FT50W</strain>
    </source>
</reference>
<evidence type="ECO:0000313" key="8">
    <source>
        <dbReference type="Proteomes" id="UP000474565"/>
    </source>
</evidence>
<dbReference type="GO" id="GO:0015035">
    <property type="term" value="F:protein-disulfide reductase activity"/>
    <property type="evidence" value="ECO:0007669"/>
    <property type="project" value="TreeGrafter"/>
</dbReference>
<sequence>MTRNTLDSAHIHPAALAQIENNHPALVAQVRAAIAAHKVVVVGMGLNPFPAKARKILDAQGTPYTYLSYGNYFSQWRPRLALKLWSGWSTFPMIFVNGTLIGGANDLQRLIASGEFQRLLTA</sequence>
<evidence type="ECO:0000259" key="6">
    <source>
        <dbReference type="Pfam" id="PF00462"/>
    </source>
</evidence>
<dbReference type="Pfam" id="PF00462">
    <property type="entry name" value="Glutaredoxin"/>
    <property type="match status" value="1"/>
</dbReference>
<gene>
    <name evidence="7" type="ORF">GTP44_06170</name>
</gene>
<evidence type="ECO:0000256" key="2">
    <source>
        <dbReference type="ARBA" id="ARBA00022448"/>
    </source>
</evidence>
<keyword evidence="2" id="KW-0813">Transport</keyword>
<dbReference type="CDD" id="cd02066">
    <property type="entry name" value="GRX_family"/>
    <property type="match status" value="1"/>
</dbReference>
<evidence type="ECO:0000256" key="1">
    <source>
        <dbReference type="ARBA" id="ARBA00007787"/>
    </source>
</evidence>
<evidence type="ECO:0000256" key="3">
    <source>
        <dbReference type="ARBA" id="ARBA00022982"/>
    </source>
</evidence>
<dbReference type="InterPro" id="IPR036249">
    <property type="entry name" value="Thioredoxin-like_sf"/>
</dbReference>
<dbReference type="InterPro" id="IPR002109">
    <property type="entry name" value="Glutaredoxin"/>
</dbReference>
<proteinExistence type="inferred from homology"/>
<comment type="similarity">
    <text evidence="1">Belongs to the glutaredoxin family.</text>
</comment>
<name>A0A6L8MF67_9BURK</name>
<dbReference type="EMBL" id="WWCP01000004">
    <property type="protein sequence ID" value="MYM81540.1"/>
    <property type="molecule type" value="Genomic_DNA"/>
</dbReference>
<keyword evidence="4" id="KW-1015">Disulfide bond</keyword>
<organism evidence="7 8">
    <name type="scientific">Duganella lactea</name>
    <dbReference type="NCBI Taxonomy" id="2692173"/>
    <lineage>
        <taxon>Bacteria</taxon>
        <taxon>Pseudomonadati</taxon>
        <taxon>Pseudomonadota</taxon>
        <taxon>Betaproteobacteria</taxon>
        <taxon>Burkholderiales</taxon>
        <taxon>Oxalobacteraceae</taxon>
        <taxon>Telluria group</taxon>
        <taxon>Duganella</taxon>
    </lineage>
</organism>
<dbReference type="SUPFAM" id="SSF52833">
    <property type="entry name" value="Thioredoxin-like"/>
    <property type="match status" value="1"/>
</dbReference>
<keyword evidence="5" id="KW-0676">Redox-active center</keyword>
<dbReference type="Proteomes" id="UP000474565">
    <property type="component" value="Unassembled WGS sequence"/>
</dbReference>
<accession>A0A6L8MF67</accession>
<keyword evidence="3" id="KW-0249">Electron transport</keyword>
<dbReference type="Gene3D" id="3.40.30.10">
    <property type="entry name" value="Glutaredoxin"/>
    <property type="match status" value="1"/>
</dbReference>
<comment type="caution">
    <text evidence="7">The sequence shown here is derived from an EMBL/GenBank/DDBJ whole genome shotgun (WGS) entry which is preliminary data.</text>
</comment>
<dbReference type="PANTHER" id="PTHR46679:SF1">
    <property type="entry name" value="GLUTAREDOXIN-2, MITOCHONDRIAL"/>
    <property type="match status" value="1"/>
</dbReference>
<dbReference type="AlphaFoldDB" id="A0A6L8MF67"/>
<evidence type="ECO:0000256" key="4">
    <source>
        <dbReference type="ARBA" id="ARBA00023157"/>
    </source>
</evidence>
<feature type="domain" description="Glutaredoxin" evidence="6">
    <location>
        <begin position="48"/>
        <end position="101"/>
    </location>
</feature>
<protein>
    <submittedName>
        <fullName evidence="7">Glutaredoxin</fullName>
    </submittedName>
</protein>